<sequence>MVSRSGTSSLRCSPPASRSTVKPAAEEALGVYEGLDLCPPHTVRYVSRRPLFQGPSLHLKPPPPRGIRLYPSWSQNNWQGGKVKLEDIVDKVSTVLNNSLVEFFAA</sequence>
<keyword evidence="3" id="KW-1185">Reference proteome</keyword>
<gene>
    <name evidence="2" type="ORF">NDU88_005426</name>
</gene>
<comment type="caution">
    <text evidence="2">The sequence shown here is derived from an EMBL/GenBank/DDBJ whole genome shotgun (WGS) entry which is preliminary data.</text>
</comment>
<dbReference type="EMBL" id="JANPWB010000013">
    <property type="protein sequence ID" value="KAJ1108042.1"/>
    <property type="molecule type" value="Genomic_DNA"/>
</dbReference>
<reference evidence="2" key="1">
    <citation type="journal article" date="2022" name="bioRxiv">
        <title>Sequencing and chromosome-scale assembly of the giantPleurodeles waltlgenome.</title>
        <authorList>
            <person name="Brown T."/>
            <person name="Elewa A."/>
            <person name="Iarovenko S."/>
            <person name="Subramanian E."/>
            <person name="Araus A.J."/>
            <person name="Petzold A."/>
            <person name="Susuki M."/>
            <person name="Suzuki K.-i.T."/>
            <person name="Hayashi T."/>
            <person name="Toyoda A."/>
            <person name="Oliveira C."/>
            <person name="Osipova E."/>
            <person name="Leigh N.D."/>
            <person name="Simon A."/>
            <person name="Yun M.H."/>
        </authorList>
    </citation>
    <scope>NUCLEOTIDE SEQUENCE</scope>
    <source>
        <strain evidence="2">20211129_DDA</strain>
        <tissue evidence="2">Liver</tissue>
    </source>
</reference>
<evidence type="ECO:0000313" key="2">
    <source>
        <dbReference type="EMBL" id="KAJ1108042.1"/>
    </source>
</evidence>
<protein>
    <submittedName>
        <fullName evidence="2">Uncharacterized protein</fullName>
    </submittedName>
</protein>
<evidence type="ECO:0000256" key="1">
    <source>
        <dbReference type="SAM" id="MobiDB-lite"/>
    </source>
</evidence>
<feature type="region of interest" description="Disordered" evidence="1">
    <location>
        <begin position="1"/>
        <end position="23"/>
    </location>
</feature>
<name>A0AAV7MWP5_PLEWA</name>
<proteinExistence type="predicted"/>
<dbReference type="AlphaFoldDB" id="A0AAV7MWP5"/>
<organism evidence="2 3">
    <name type="scientific">Pleurodeles waltl</name>
    <name type="common">Iberian ribbed newt</name>
    <dbReference type="NCBI Taxonomy" id="8319"/>
    <lineage>
        <taxon>Eukaryota</taxon>
        <taxon>Metazoa</taxon>
        <taxon>Chordata</taxon>
        <taxon>Craniata</taxon>
        <taxon>Vertebrata</taxon>
        <taxon>Euteleostomi</taxon>
        <taxon>Amphibia</taxon>
        <taxon>Batrachia</taxon>
        <taxon>Caudata</taxon>
        <taxon>Salamandroidea</taxon>
        <taxon>Salamandridae</taxon>
        <taxon>Pleurodelinae</taxon>
        <taxon>Pleurodeles</taxon>
    </lineage>
</organism>
<evidence type="ECO:0000313" key="3">
    <source>
        <dbReference type="Proteomes" id="UP001066276"/>
    </source>
</evidence>
<accession>A0AAV7MWP5</accession>
<dbReference type="Proteomes" id="UP001066276">
    <property type="component" value="Chromosome 9"/>
</dbReference>
<feature type="compositionally biased region" description="Polar residues" evidence="1">
    <location>
        <begin position="1"/>
        <end position="20"/>
    </location>
</feature>